<dbReference type="EMBL" id="QFPW01000032">
    <property type="protein sequence ID" value="PZQ46027.1"/>
    <property type="molecule type" value="Genomic_DNA"/>
</dbReference>
<feature type="region of interest" description="Disordered" evidence="1">
    <location>
        <begin position="1"/>
        <end position="32"/>
    </location>
</feature>
<accession>A0A2W5PMY2</accession>
<feature type="region of interest" description="Disordered" evidence="1">
    <location>
        <begin position="62"/>
        <end position="136"/>
    </location>
</feature>
<name>A0A2W5PMY2_RHOSU</name>
<dbReference type="Proteomes" id="UP000249185">
    <property type="component" value="Unassembled WGS sequence"/>
</dbReference>
<organism evidence="3 4">
    <name type="scientific">Rhodovulum sulfidophilum</name>
    <name type="common">Rhodobacter sulfidophilus</name>
    <dbReference type="NCBI Taxonomy" id="35806"/>
    <lineage>
        <taxon>Bacteria</taxon>
        <taxon>Pseudomonadati</taxon>
        <taxon>Pseudomonadota</taxon>
        <taxon>Alphaproteobacteria</taxon>
        <taxon>Rhodobacterales</taxon>
        <taxon>Paracoccaceae</taxon>
        <taxon>Rhodovulum</taxon>
    </lineage>
</organism>
<evidence type="ECO:0000259" key="2">
    <source>
        <dbReference type="Pfam" id="PF14759"/>
    </source>
</evidence>
<dbReference type="Pfam" id="PF14759">
    <property type="entry name" value="Reductase_C"/>
    <property type="match status" value="1"/>
</dbReference>
<feature type="domain" description="Reductase C-terminal" evidence="2">
    <location>
        <begin position="39"/>
        <end position="66"/>
    </location>
</feature>
<evidence type="ECO:0000256" key="1">
    <source>
        <dbReference type="SAM" id="MobiDB-lite"/>
    </source>
</evidence>
<gene>
    <name evidence="3" type="ORF">DI556_21350</name>
</gene>
<dbReference type="AlphaFoldDB" id="A0A2W5PMY2"/>
<evidence type="ECO:0000313" key="3">
    <source>
        <dbReference type="EMBL" id="PZQ46027.1"/>
    </source>
</evidence>
<sequence>MELRDLIAGRSRRRSGLRRHSSPKHLARGNATPYALGSWFWSDRGKLQLQIAGTGADALKGVLRPVGTPDDATPLRQAARRGGDGEHAQPADGAAPAHRRPAQPGRRGVPRREGGAQGPRSWPEKDPHRRSFSKGT</sequence>
<evidence type="ECO:0000313" key="4">
    <source>
        <dbReference type="Proteomes" id="UP000249185"/>
    </source>
</evidence>
<comment type="caution">
    <text evidence="3">The sequence shown here is derived from an EMBL/GenBank/DDBJ whole genome shotgun (WGS) entry which is preliminary data.</text>
</comment>
<protein>
    <recommendedName>
        <fullName evidence="2">Reductase C-terminal domain-containing protein</fullName>
    </recommendedName>
</protein>
<dbReference type="InterPro" id="IPR028202">
    <property type="entry name" value="Reductase_C"/>
</dbReference>
<feature type="compositionally biased region" description="Basic residues" evidence="1">
    <location>
        <begin position="10"/>
        <end position="27"/>
    </location>
</feature>
<reference evidence="3 4" key="1">
    <citation type="submission" date="2017-08" db="EMBL/GenBank/DDBJ databases">
        <title>Infants hospitalized years apart are colonized by the same room-sourced microbial strains.</title>
        <authorList>
            <person name="Brooks B."/>
            <person name="Olm M.R."/>
            <person name="Firek B.A."/>
            <person name="Baker R."/>
            <person name="Thomas B.C."/>
            <person name="Morowitz M.J."/>
            <person name="Banfield J.F."/>
        </authorList>
    </citation>
    <scope>NUCLEOTIDE SEQUENCE [LARGE SCALE GENOMIC DNA]</scope>
    <source>
        <strain evidence="3">S2_005_002_R2_34</strain>
    </source>
</reference>
<proteinExistence type="predicted"/>